<keyword evidence="1" id="KW-0805">Transcription regulation</keyword>
<evidence type="ECO:0000259" key="5">
    <source>
        <dbReference type="Pfam" id="PF04082"/>
    </source>
</evidence>
<dbReference type="GO" id="GO:0006351">
    <property type="term" value="P:DNA-templated transcription"/>
    <property type="evidence" value="ECO:0007669"/>
    <property type="project" value="InterPro"/>
</dbReference>
<keyword evidence="2" id="KW-0238">DNA-binding</keyword>
<dbReference type="GO" id="GO:0000435">
    <property type="term" value="P:positive regulation of transcription from RNA polymerase II promoter by galactose"/>
    <property type="evidence" value="ECO:0007669"/>
    <property type="project" value="TreeGrafter"/>
</dbReference>
<protein>
    <submittedName>
        <fullName evidence="6">Transcription factor fungi</fullName>
    </submittedName>
</protein>
<feature type="domain" description="Xylanolytic transcriptional activator regulatory" evidence="5">
    <location>
        <begin position="3"/>
        <end position="185"/>
    </location>
</feature>
<keyword evidence="4" id="KW-0539">Nucleus</keyword>
<proteinExistence type="predicted"/>
<dbReference type="InterPro" id="IPR007219">
    <property type="entry name" value="XnlR_reg_dom"/>
</dbReference>
<dbReference type="GO" id="GO:0005634">
    <property type="term" value="C:nucleus"/>
    <property type="evidence" value="ECO:0007669"/>
    <property type="project" value="TreeGrafter"/>
</dbReference>
<dbReference type="PANTHER" id="PTHR47424:SF3">
    <property type="entry name" value="REGULATORY PROTEIN GAL4"/>
    <property type="match status" value="1"/>
</dbReference>
<dbReference type="EMBL" id="AHHD01000260">
    <property type="protein sequence ID" value="EKG16853.1"/>
    <property type="molecule type" value="Genomic_DNA"/>
</dbReference>
<dbReference type="CDD" id="cd12148">
    <property type="entry name" value="fungal_TF_MHR"/>
    <property type="match status" value="1"/>
</dbReference>
<comment type="caution">
    <text evidence="6">The sequence shown here is derived from an EMBL/GenBank/DDBJ whole genome shotgun (WGS) entry which is preliminary data.</text>
</comment>
<dbReference type="InterPro" id="IPR051127">
    <property type="entry name" value="Fungal_SecMet_Regulators"/>
</dbReference>
<reference evidence="6 7" key="1">
    <citation type="journal article" date="2012" name="BMC Genomics">
        <title>Tools to kill: Genome of one of the most destructive plant pathogenic fungi Macrophomina phaseolina.</title>
        <authorList>
            <person name="Islam M.S."/>
            <person name="Haque M.S."/>
            <person name="Islam M.M."/>
            <person name="Emdad E.M."/>
            <person name="Halim A."/>
            <person name="Hossen Q.M.M."/>
            <person name="Hossain M.Z."/>
            <person name="Ahmed B."/>
            <person name="Rahim S."/>
            <person name="Rahman M.S."/>
            <person name="Alam M.M."/>
            <person name="Hou S."/>
            <person name="Wan X."/>
            <person name="Saito J.A."/>
            <person name="Alam M."/>
        </authorList>
    </citation>
    <scope>NUCLEOTIDE SEQUENCE [LARGE SCALE GENOMIC DNA]</scope>
    <source>
        <strain evidence="6 7">MS6</strain>
    </source>
</reference>
<name>K2RQ17_MACPH</name>
<dbReference type="InParanoid" id="K2RQ17"/>
<accession>K2RQ17</accession>
<evidence type="ECO:0000256" key="4">
    <source>
        <dbReference type="ARBA" id="ARBA00023242"/>
    </source>
</evidence>
<sequence length="189" mass="21424">MFFSIVHQPSFELRLKQFFDAPESSPADPGWYALRHTVYACGKRKLLKDASVADFKETHSSAFPYFANALARHTEMIYYKSSMTAVQALAAMVGREVDKFCGRSLSAYCSCAEPNQAHYAQAIGAPTIEYALQSNAMRLAQSKALHRKVPHSAGLSQFEIQQRSLLFWSMYVHEKHIAHWSGRPSVRRF</sequence>
<organism evidence="6 7">
    <name type="scientific">Macrophomina phaseolina (strain MS6)</name>
    <name type="common">Charcoal rot fungus</name>
    <dbReference type="NCBI Taxonomy" id="1126212"/>
    <lineage>
        <taxon>Eukaryota</taxon>
        <taxon>Fungi</taxon>
        <taxon>Dikarya</taxon>
        <taxon>Ascomycota</taxon>
        <taxon>Pezizomycotina</taxon>
        <taxon>Dothideomycetes</taxon>
        <taxon>Dothideomycetes incertae sedis</taxon>
        <taxon>Botryosphaeriales</taxon>
        <taxon>Botryosphaeriaceae</taxon>
        <taxon>Macrophomina</taxon>
    </lineage>
</organism>
<dbReference type="OrthoDB" id="39175at2759"/>
<gene>
    <name evidence="6" type="ORF">MPH_05956</name>
</gene>
<evidence type="ECO:0000256" key="1">
    <source>
        <dbReference type="ARBA" id="ARBA00023015"/>
    </source>
</evidence>
<evidence type="ECO:0000256" key="2">
    <source>
        <dbReference type="ARBA" id="ARBA00023125"/>
    </source>
</evidence>
<evidence type="ECO:0000313" key="7">
    <source>
        <dbReference type="Proteomes" id="UP000007129"/>
    </source>
</evidence>
<keyword evidence="3" id="KW-0804">Transcription</keyword>
<dbReference type="HOGENOM" id="CLU_1434684_0_0_1"/>
<evidence type="ECO:0000313" key="6">
    <source>
        <dbReference type="EMBL" id="EKG16853.1"/>
    </source>
</evidence>
<evidence type="ECO:0000256" key="3">
    <source>
        <dbReference type="ARBA" id="ARBA00023163"/>
    </source>
</evidence>
<dbReference type="Proteomes" id="UP000007129">
    <property type="component" value="Unassembled WGS sequence"/>
</dbReference>
<dbReference type="VEuPathDB" id="FungiDB:MPH_05956"/>
<dbReference type="GO" id="GO:0000981">
    <property type="term" value="F:DNA-binding transcription factor activity, RNA polymerase II-specific"/>
    <property type="evidence" value="ECO:0007669"/>
    <property type="project" value="TreeGrafter"/>
</dbReference>
<dbReference type="Pfam" id="PF04082">
    <property type="entry name" value="Fungal_trans"/>
    <property type="match status" value="1"/>
</dbReference>
<dbReference type="PANTHER" id="PTHR47424">
    <property type="entry name" value="REGULATORY PROTEIN GAL4"/>
    <property type="match status" value="1"/>
</dbReference>
<dbReference type="GO" id="GO:0000978">
    <property type="term" value="F:RNA polymerase II cis-regulatory region sequence-specific DNA binding"/>
    <property type="evidence" value="ECO:0007669"/>
    <property type="project" value="TreeGrafter"/>
</dbReference>
<dbReference type="GO" id="GO:0008270">
    <property type="term" value="F:zinc ion binding"/>
    <property type="evidence" value="ECO:0007669"/>
    <property type="project" value="InterPro"/>
</dbReference>
<dbReference type="AlphaFoldDB" id="K2RQ17"/>